<dbReference type="Proteomes" id="UP000000377">
    <property type="component" value="Chromosome"/>
</dbReference>
<organism evidence="1 2">
    <name type="scientific">Streptomyces bingchenggensis (strain BCW-1)</name>
    <dbReference type="NCBI Taxonomy" id="749414"/>
    <lineage>
        <taxon>Bacteria</taxon>
        <taxon>Bacillati</taxon>
        <taxon>Actinomycetota</taxon>
        <taxon>Actinomycetes</taxon>
        <taxon>Kitasatosporales</taxon>
        <taxon>Streptomycetaceae</taxon>
        <taxon>Streptomyces</taxon>
    </lineage>
</organism>
<proteinExistence type="predicted"/>
<dbReference type="AlphaFoldDB" id="D7CHF7"/>
<gene>
    <name evidence="1" type="ordered locus">SBI_03893</name>
</gene>
<accession>D7CHF7</accession>
<dbReference type="KEGG" id="sbh:SBI_03893"/>
<reference evidence="1 2" key="1">
    <citation type="journal article" date="2010" name="J. Bacteriol.">
        <title>Genome sequence of the milbemycin-producing bacterium Streptomyces bingchenggensis.</title>
        <authorList>
            <person name="Wang X.J."/>
            <person name="Yan Y.J."/>
            <person name="Zhang B."/>
            <person name="An J."/>
            <person name="Wang J.J."/>
            <person name="Tian J."/>
            <person name="Jiang L."/>
            <person name="Chen Y.H."/>
            <person name="Huang S.X."/>
            <person name="Yin M."/>
            <person name="Zhang J."/>
            <person name="Gao A.L."/>
            <person name="Liu C.X."/>
            <person name="Zhu Z.X."/>
            <person name="Xiang W.S."/>
        </authorList>
    </citation>
    <scope>NUCLEOTIDE SEQUENCE [LARGE SCALE GENOMIC DNA]</scope>
    <source>
        <strain evidence="1 2">BCW-1</strain>
    </source>
</reference>
<dbReference type="EMBL" id="CP002047">
    <property type="protein sequence ID" value="ADI07014.1"/>
    <property type="molecule type" value="Genomic_DNA"/>
</dbReference>
<evidence type="ECO:0000313" key="2">
    <source>
        <dbReference type="Proteomes" id="UP000000377"/>
    </source>
</evidence>
<sequence length="47" mass="5149">MRGQFVQQRPQRLHLLGMGHEQPPDASLPLCAQLLAGVEVTIGLRGE</sequence>
<keyword evidence="2" id="KW-1185">Reference proteome</keyword>
<protein>
    <submittedName>
        <fullName evidence="1">Uncharacterized protein</fullName>
    </submittedName>
</protein>
<evidence type="ECO:0000313" key="1">
    <source>
        <dbReference type="EMBL" id="ADI07014.1"/>
    </source>
</evidence>
<dbReference type="HOGENOM" id="CLU_3173522_0_0_11"/>
<name>D7CHF7_STRBB</name>